<comment type="caution">
    <text evidence="1">The sequence shown here is derived from an EMBL/GenBank/DDBJ whole genome shotgun (WGS) entry which is preliminary data.</text>
</comment>
<dbReference type="AlphaFoldDB" id="A0A2P5FTX8"/>
<dbReference type="EMBL" id="JXTC01000009">
    <property type="protein sequence ID" value="POO01252.1"/>
    <property type="molecule type" value="Genomic_DNA"/>
</dbReference>
<dbReference type="InParanoid" id="A0A2P5FTX8"/>
<reference evidence="2" key="1">
    <citation type="submission" date="2016-06" db="EMBL/GenBank/DDBJ databases">
        <title>Parallel loss of symbiosis genes in relatives of nitrogen-fixing non-legume Parasponia.</title>
        <authorList>
            <person name="Van Velzen R."/>
            <person name="Holmer R."/>
            <person name="Bu F."/>
            <person name="Rutten L."/>
            <person name="Van Zeijl A."/>
            <person name="Liu W."/>
            <person name="Santuari L."/>
            <person name="Cao Q."/>
            <person name="Sharma T."/>
            <person name="Shen D."/>
            <person name="Roswanjaya Y."/>
            <person name="Wardhani T."/>
            <person name="Kalhor M.S."/>
            <person name="Jansen J."/>
            <person name="Van den Hoogen J."/>
            <person name="Gungor B."/>
            <person name="Hartog M."/>
            <person name="Hontelez J."/>
            <person name="Verver J."/>
            <person name="Yang W.-C."/>
            <person name="Schijlen E."/>
            <person name="Repin R."/>
            <person name="Schilthuizen M."/>
            <person name="Schranz E."/>
            <person name="Heidstra R."/>
            <person name="Miyata K."/>
            <person name="Fedorova E."/>
            <person name="Kohlen W."/>
            <person name="Bisseling T."/>
            <person name="Smit S."/>
            <person name="Geurts R."/>
        </authorList>
    </citation>
    <scope>NUCLEOTIDE SEQUENCE [LARGE SCALE GENOMIC DNA]</scope>
    <source>
        <strain evidence="2">cv. RG33-2</strain>
    </source>
</reference>
<organism evidence="1 2">
    <name type="scientific">Trema orientale</name>
    <name type="common">Charcoal tree</name>
    <name type="synonym">Celtis orientalis</name>
    <dbReference type="NCBI Taxonomy" id="63057"/>
    <lineage>
        <taxon>Eukaryota</taxon>
        <taxon>Viridiplantae</taxon>
        <taxon>Streptophyta</taxon>
        <taxon>Embryophyta</taxon>
        <taxon>Tracheophyta</taxon>
        <taxon>Spermatophyta</taxon>
        <taxon>Magnoliopsida</taxon>
        <taxon>eudicotyledons</taxon>
        <taxon>Gunneridae</taxon>
        <taxon>Pentapetalae</taxon>
        <taxon>rosids</taxon>
        <taxon>fabids</taxon>
        <taxon>Rosales</taxon>
        <taxon>Cannabaceae</taxon>
        <taxon>Trema</taxon>
    </lineage>
</organism>
<proteinExistence type="predicted"/>
<accession>A0A2P5FTX8</accession>
<dbReference type="Proteomes" id="UP000237000">
    <property type="component" value="Unassembled WGS sequence"/>
</dbReference>
<gene>
    <name evidence="1" type="ORF">TorRG33x02_030060</name>
</gene>
<protein>
    <submittedName>
        <fullName evidence="1">Uncharacterized protein</fullName>
    </submittedName>
</protein>
<sequence>MGFTRRMGFARPSFVLTLAVDEMRPGLELGNQNSKLVGSSGLNCKVGLHVSPLASKAPTTSSVMVFGGFNGVMFVDNALVLVATAAAAYTDSTF</sequence>
<evidence type="ECO:0000313" key="2">
    <source>
        <dbReference type="Proteomes" id="UP000237000"/>
    </source>
</evidence>
<dbReference type="OrthoDB" id="10301751at2759"/>
<keyword evidence="2" id="KW-1185">Reference proteome</keyword>
<evidence type="ECO:0000313" key="1">
    <source>
        <dbReference type="EMBL" id="POO01252.1"/>
    </source>
</evidence>
<name>A0A2P5FTX8_TREOI</name>